<keyword evidence="2" id="KW-1185">Reference proteome</keyword>
<comment type="caution">
    <text evidence="1">The sequence shown here is derived from an EMBL/GenBank/DDBJ whole genome shotgun (WGS) entry which is preliminary data.</text>
</comment>
<evidence type="ECO:0008006" key="3">
    <source>
        <dbReference type="Google" id="ProtNLM"/>
    </source>
</evidence>
<name>A0A9Q3BNI4_9BASI</name>
<accession>A0A9Q3BNI4</accession>
<dbReference type="AlphaFoldDB" id="A0A9Q3BNI4"/>
<dbReference type="Proteomes" id="UP000765509">
    <property type="component" value="Unassembled WGS sequence"/>
</dbReference>
<dbReference type="OrthoDB" id="3863715at2759"/>
<proteinExistence type="predicted"/>
<dbReference type="Gene3D" id="4.10.60.10">
    <property type="entry name" value="Zinc finger, CCHC-type"/>
    <property type="match status" value="1"/>
</dbReference>
<evidence type="ECO:0000313" key="1">
    <source>
        <dbReference type="EMBL" id="MBW0468077.1"/>
    </source>
</evidence>
<reference evidence="1" key="1">
    <citation type="submission" date="2021-03" db="EMBL/GenBank/DDBJ databases">
        <title>Draft genome sequence of rust myrtle Austropuccinia psidii MF-1, a brazilian biotype.</title>
        <authorList>
            <person name="Quecine M.C."/>
            <person name="Pachon D.M.R."/>
            <person name="Bonatelli M.L."/>
            <person name="Correr F.H."/>
            <person name="Franceschini L.M."/>
            <person name="Leite T.F."/>
            <person name="Margarido G.R.A."/>
            <person name="Almeida C.A."/>
            <person name="Ferrarezi J.A."/>
            <person name="Labate C.A."/>
        </authorList>
    </citation>
    <scope>NUCLEOTIDE SEQUENCE</scope>
    <source>
        <strain evidence="1">MF-1</strain>
    </source>
</reference>
<protein>
    <recommendedName>
        <fullName evidence="3">CCHC-type domain-containing protein</fullName>
    </recommendedName>
</protein>
<gene>
    <name evidence="1" type="ORF">O181_007792</name>
</gene>
<dbReference type="EMBL" id="AVOT02001764">
    <property type="protein sequence ID" value="MBW0468077.1"/>
    <property type="molecule type" value="Genomic_DNA"/>
</dbReference>
<organism evidence="1 2">
    <name type="scientific">Austropuccinia psidii MF-1</name>
    <dbReference type="NCBI Taxonomy" id="1389203"/>
    <lineage>
        <taxon>Eukaryota</taxon>
        <taxon>Fungi</taxon>
        <taxon>Dikarya</taxon>
        <taxon>Basidiomycota</taxon>
        <taxon>Pucciniomycotina</taxon>
        <taxon>Pucciniomycetes</taxon>
        <taxon>Pucciniales</taxon>
        <taxon>Sphaerophragmiaceae</taxon>
        <taxon>Austropuccinia</taxon>
    </lineage>
</organism>
<sequence length="107" mass="11907">MGKLEGIISTYGQSPNLRQVIASIKSSTQEATSQKMLVTPTNSRLLMFQQLHVAGKNSTVEMGDDEFLEGLIDLEALHAMVRGTCHLCKQQGHFARNYPKNTKKTQE</sequence>
<evidence type="ECO:0000313" key="2">
    <source>
        <dbReference type="Proteomes" id="UP000765509"/>
    </source>
</evidence>